<sequence length="144" mass="15473">MVDNGRGVGTKNTVSSADTEQKPSWVTRALQGLDRLAQPIYGLVEHDGQVIGLIDAEGGVTALKGVDTERLAREAQPASGKPPSPTELAALRAAWFEAQGAKVQRYGTGQKAPTRVQAETMIGQNTTAARWQQNLKWFKTDQSA</sequence>
<dbReference type="Proteomes" id="UP000033774">
    <property type="component" value="Unassembled WGS sequence"/>
</dbReference>
<evidence type="ECO:0000256" key="1">
    <source>
        <dbReference type="SAM" id="MobiDB-lite"/>
    </source>
</evidence>
<reference evidence="2 3" key="1">
    <citation type="submission" date="2015-03" db="EMBL/GenBank/DDBJ databases">
        <title>Draft genome sequence of Elstera litoralis.</title>
        <authorList>
            <person name="Rahalkar M.C."/>
            <person name="Dhakephalkar P.K."/>
            <person name="Pore S.D."/>
            <person name="Arora P."/>
            <person name="Kapse N.G."/>
            <person name="Pandit P.S."/>
        </authorList>
    </citation>
    <scope>NUCLEOTIDE SEQUENCE [LARGE SCALE GENOMIC DNA]</scope>
    <source>
        <strain evidence="2 3">Dia-1</strain>
    </source>
</reference>
<dbReference type="AlphaFoldDB" id="A0A0F3INL3"/>
<feature type="compositionally biased region" description="Polar residues" evidence="1">
    <location>
        <begin position="10"/>
        <end position="21"/>
    </location>
</feature>
<evidence type="ECO:0000313" key="3">
    <source>
        <dbReference type="Proteomes" id="UP000033774"/>
    </source>
</evidence>
<protein>
    <submittedName>
        <fullName evidence="2">Uncharacterized protein</fullName>
    </submittedName>
</protein>
<organism evidence="2 3">
    <name type="scientific">Elstera litoralis</name>
    <dbReference type="NCBI Taxonomy" id="552518"/>
    <lineage>
        <taxon>Bacteria</taxon>
        <taxon>Pseudomonadati</taxon>
        <taxon>Pseudomonadota</taxon>
        <taxon>Alphaproteobacteria</taxon>
        <taxon>Rhodospirillales</taxon>
        <taxon>Rhodospirillaceae</taxon>
        <taxon>Elstera</taxon>
    </lineage>
</organism>
<accession>A0A0F3INL3</accession>
<comment type="caution">
    <text evidence="2">The sequence shown here is derived from an EMBL/GenBank/DDBJ whole genome shotgun (WGS) entry which is preliminary data.</text>
</comment>
<feature type="region of interest" description="Disordered" evidence="1">
    <location>
        <begin position="1"/>
        <end position="21"/>
    </location>
</feature>
<dbReference type="EMBL" id="LAJY01000626">
    <property type="protein sequence ID" value="KJV08346.1"/>
    <property type="molecule type" value="Genomic_DNA"/>
</dbReference>
<proteinExistence type="predicted"/>
<gene>
    <name evidence="2" type="ORF">VZ95_18390</name>
</gene>
<evidence type="ECO:0000313" key="2">
    <source>
        <dbReference type="EMBL" id="KJV08346.1"/>
    </source>
</evidence>
<keyword evidence="3" id="KW-1185">Reference proteome</keyword>
<name>A0A0F3INL3_9PROT</name>